<feature type="domain" description="Anti-sigma-28 factor FlgM C-terminal" evidence="10">
    <location>
        <begin position="34"/>
        <end position="86"/>
    </location>
</feature>
<reference evidence="11 12" key="1">
    <citation type="submission" date="2024-06" db="EMBL/GenBank/DDBJ databases">
        <title>Genomic Encyclopedia of Type Strains, Phase V (KMG-V): Genome sequencing to study the core and pangenomes of soil and plant-associated prokaryotes.</title>
        <authorList>
            <person name="Whitman W."/>
        </authorList>
    </citation>
    <scope>NUCLEOTIDE SEQUENCE [LARGE SCALE GENOMIC DNA]</scope>
    <source>
        <strain evidence="11 12">NE40</strain>
    </source>
</reference>
<evidence type="ECO:0000256" key="1">
    <source>
        <dbReference type="ARBA" id="ARBA00005322"/>
    </source>
</evidence>
<keyword evidence="12" id="KW-1185">Reference proteome</keyword>
<sequence length="94" mass="10366">MTTITDINHLQLVSSSSRKKTQNREPEVDTDGTLSISSTSTLLTEAEGKASSAPDIDEAKVEAIRQAIQNGEMTIDHQKLAQKMLEFELTLFDD</sequence>
<dbReference type="NCBIfam" id="TIGR03824">
    <property type="entry name" value="FlgM_jcvi"/>
    <property type="match status" value="1"/>
</dbReference>
<feature type="region of interest" description="Disordered" evidence="9">
    <location>
        <begin position="15"/>
        <end position="57"/>
    </location>
</feature>
<evidence type="ECO:0000313" key="12">
    <source>
        <dbReference type="Proteomes" id="UP001549366"/>
    </source>
</evidence>
<keyword evidence="11" id="KW-0966">Cell projection</keyword>
<comment type="function">
    <text evidence="7">Responsible for the coupling of flagellin expression to flagellar assembly by preventing expression of the flagellin genes when a component of the middle class of proteins is defective. It negatively regulates flagellar genes by inhibiting the activity of FliA by directly binding to FliA.</text>
</comment>
<dbReference type="SUPFAM" id="SSF101498">
    <property type="entry name" value="Anti-sigma factor FlgM"/>
    <property type="match status" value="1"/>
</dbReference>
<evidence type="ECO:0000256" key="9">
    <source>
        <dbReference type="SAM" id="MobiDB-lite"/>
    </source>
</evidence>
<organism evidence="11 12">
    <name type="scientific">Endozoicomonas lisbonensis</name>
    <dbReference type="NCBI Taxonomy" id="3120522"/>
    <lineage>
        <taxon>Bacteria</taxon>
        <taxon>Pseudomonadati</taxon>
        <taxon>Pseudomonadota</taxon>
        <taxon>Gammaproteobacteria</taxon>
        <taxon>Oceanospirillales</taxon>
        <taxon>Endozoicomonadaceae</taxon>
        <taxon>Endozoicomonas</taxon>
    </lineage>
</organism>
<dbReference type="Pfam" id="PF04316">
    <property type="entry name" value="FlgM"/>
    <property type="match status" value="1"/>
</dbReference>
<dbReference type="Proteomes" id="UP001549366">
    <property type="component" value="Unassembled WGS sequence"/>
</dbReference>
<keyword evidence="11" id="KW-0282">Flagellum</keyword>
<comment type="similarity">
    <text evidence="1">Belongs to the FlgM family.</text>
</comment>
<dbReference type="EMBL" id="JBEWTB010000002">
    <property type="protein sequence ID" value="MET4755143.1"/>
    <property type="molecule type" value="Genomic_DNA"/>
</dbReference>
<evidence type="ECO:0000259" key="10">
    <source>
        <dbReference type="Pfam" id="PF04316"/>
    </source>
</evidence>
<gene>
    <name evidence="11" type="ORF">V5J35_000335</name>
</gene>
<keyword evidence="5" id="KW-0805">Transcription regulation</keyword>
<evidence type="ECO:0000256" key="2">
    <source>
        <dbReference type="ARBA" id="ARBA00017823"/>
    </source>
</evidence>
<evidence type="ECO:0000313" key="11">
    <source>
        <dbReference type="EMBL" id="MET4755143.1"/>
    </source>
</evidence>
<evidence type="ECO:0000256" key="7">
    <source>
        <dbReference type="ARBA" id="ARBA00024739"/>
    </source>
</evidence>
<feature type="compositionally biased region" description="Low complexity" evidence="9">
    <location>
        <begin position="33"/>
        <end position="44"/>
    </location>
</feature>
<keyword evidence="6" id="KW-0804">Transcription</keyword>
<comment type="caution">
    <text evidence="11">The sequence shown here is derived from an EMBL/GenBank/DDBJ whole genome shotgun (WGS) entry which is preliminary data.</text>
</comment>
<evidence type="ECO:0000256" key="6">
    <source>
        <dbReference type="ARBA" id="ARBA00023163"/>
    </source>
</evidence>
<protein>
    <recommendedName>
        <fullName evidence="2">Negative regulator of flagellin synthesis</fullName>
    </recommendedName>
    <alternativeName>
        <fullName evidence="8">Anti-sigma-28 factor</fullName>
    </alternativeName>
</protein>
<dbReference type="InterPro" id="IPR031316">
    <property type="entry name" value="FlgM_C"/>
</dbReference>
<evidence type="ECO:0000256" key="8">
    <source>
        <dbReference type="ARBA" id="ARBA00030117"/>
    </source>
</evidence>
<evidence type="ECO:0000256" key="3">
    <source>
        <dbReference type="ARBA" id="ARBA00022491"/>
    </source>
</evidence>
<name>A0ABV2SDW7_9GAMM</name>
<dbReference type="InterPro" id="IPR035890">
    <property type="entry name" value="Anti-sigma-28_factor_FlgM_sf"/>
</dbReference>
<evidence type="ECO:0000256" key="4">
    <source>
        <dbReference type="ARBA" id="ARBA00022795"/>
    </source>
</evidence>
<evidence type="ECO:0000256" key="5">
    <source>
        <dbReference type="ARBA" id="ARBA00023015"/>
    </source>
</evidence>
<keyword evidence="3" id="KW-0678">Repressor</keyword>
<accession>A0ABV2SDW7</accession>
<keyword evidence="11" id="KW-0969">Cilium</keyword>
<dbReference type="InterPro" id="IPR007412">
    <property type="entry name" value="FlgM"/>
</dbReference>
<dbReference type="RefSeq" id="WP_354009597.1">
    <property type="nucleotide sequence ID" value="NZ_JBEWTA010000001.1"/>
</dbReference>
<proteinExistence type="inferred from homology"/>
<keyword evidence="4" id="KW-1005">Bacterial flagellum biogenesis</keyword>